<sequence>MSSAPEIFAAMPAVLSDAALVKKLRKRFKGSANFTIETPDGPKTAHLDLLSEPATTSTSLLPAASIEVSCSEADFVSLLSGDLNPQEAFMKKRLRIKGKLALAMKFNSVIQAIKKQLPGKAKL</sequence>
<dbReference type="PANTHER" id="PTHR10094">
    <property type="entry name" value="STEROL CARRIER PROTEIN 2 SCP-2 FAMILY PROTEIN"/>
    <property type="match status" value="1"/>
</dbReference>
<gene>
    <name evidence="2" type="ORF">TeGR_g9318</name>
</gene>
<protein>
    <recommendedName>
        <fullName evidence="1">SCP2 domain-containing protein</fullName>
    </recommendedName>
</protein>
<dbReference type="InterPro" id="IPR036527">
    <property type="entry name" value="SCP2_sterol-bd_dom_sf"/>
</dbReference>
<keyword evidence="3" id="KW-1185">Reference proteome</keyword>
<comment type="caution">
    <text evidence="2">The sequence shown here is derived from an EMBL/GenBank/DDBJ whole genome shotgun (WGS) entry which is preliminary data.</text>
</comment>
<dbReference type="Proteomes" id="UP001165060">
    <property type="component" value="Unassembled WGS sequence"/>
</dbReference>
<evidence type="ECO:0000259" key="1">
    <source>
        <dbReference type="Pfam" id="PF02036"/>
    </source>
</evidence>
<dbReference type="SUPFAM" id="SSF55718">
    <property type="entry name" value="SCP-like"/>
    <property type="match status" value="1"/>
</dbReference>
<feature type="domain" description="SCP2" evidence="1">
    <location>
        <begin position="20"/>
        <end position="110"/>
    </location>
</feature>
<reference evidence="2 3" key="1">
    <citation type="journal article" date="2023" name="Commun. Biol.">
        <title>Genome analysis of Parmales, the sister group of diatoms, reveals the evolutionary specialization of diatoms from phago-mixotrophs to photoautotrophs.</title>
        <authorList>
            <person name="Ban H."/>
            <person name="Sato S."/>
            <person name="Yoshikawa S."/>
            <person name="Yamada K."/>
            <person name="Nakamura Y."/>
            <person name="Ichinomiya M."/>
            <person name="Sato N."/>
            <person name="Blanc-Mathieu R."/>
            <person name="Endo H."/>
            <person name="Kuwata A."/>
            <person name="Ogata H."/>
        </authorList>
    </citation>
    <scope>NUCLEOTIDE SEQUENCE [LARGE SCALE GENOMIC DNA]</scope>
</reference>
<dbReference type="InterPro" id="IPR003033">
    <property type="entry name" value="SCP2_sterol-bd_dom"/>
</dbReference>
<dbReference type="EMBL" id="BRYB01006576">
    <property type="protein sequence ID" value="GMI52125.1"/>
    <property type="molecule type" value="Genomic_DNA"/>
</dbReference>
<organism evidence="2 3">
    <name type="scientific">Tetraparma gracilis</name>
    <dbReference type="NCBI Taxonomy" id="2962635"/>
    <lineage>
        <taxon>Eukaryota</taxon>
        <taxon>Sar</taxon>
        <taxon>Stramenopiles</taxon>
        <taxon>Ochrophyta</taxon>
        <taxon>Bolidophyceae</taxon>
        <taxon>Parmales</taxon>
        <taxon>Triparmaceae</taxon>
        <taxon>Tetraparma</taxon>
    </lineage>
</organism>
<evidence type="ECO:0000313" key="2">
    <source>
        <dbReference type="EMBL" id="GMI52125.1"/>
    </source>
</evidence>
<dbReference type="Gene3D" id="3.30.1050.10">
    <property type="entry name" value="SCP2 sterol-binding domain"/>
    <property type="match status" value="1"/>
</dbReference>
<dbReference type="PANTHER" id="PTHR10094:SF25">
    <property type="entry name" value="SCP2 STEROL-BINDING DOMAIN-CONTAINING PROTEIN 1"/>
    <property type="match status" value="1"/>
</dbReference>
<evidence type="ECO:0000313" key="3">
    <source>
        <dbReference type="Proteomes" id="UP001165060"/>
    </source>
</evidence>
<dbReference type="Pfam" id="PF02036">
    <property type="entry name" value="SCP2"/>
    <property type="match status" value="1"/>
</dbReference>
<name>A0ABQ6N9Z7_9STRA</name>
<accession>A0ABQ6N9Z7</accession>
<proteinExistence type="predicted"/>